<evidence type="ECO:0000313" key="2">
    <source>
        <dbReference type="EMBL" id="MDC3983300.1"/>
    </source>
</evidence>
<evidence type="ECO:0000313" key="3">
    <source>
        <dbReference type="Proteomes" id="UP001151081"/>
    </source>
</evidence>
<accession>A0A9X4AUI7</accession>
<proteinExistence type="predicted"/>
<dbReference type="AlphaFoldDB" id="A0A9X4AUI7"/>
<feature type="signal peptide" evidence="1">
    <location>
        <begin position="1"/>
        <end position="20"/>
    </location>
</feature>
<comment type="caution">
    <text evidence="2">The sequence shown here is derived from an EMBL/GenBank/DDBJ whole genome shotgun (WGS) entry which is preliminary data.</text>
</comment>
<name>A0A9X4AUI7_9BACT</name>
<reference evidence="2 3" key="1">
    <citation type="submission" date="2021-04" db="EMBL/GenBank/DDBJ databases">
        <title>Genome analysis of Polyangium sp.</title>
        <authorList>
            <person name="Li Y."/>
            <person name="Wang J."/>
        </authorList>
    </citation>
    <scope>NUCLEOTIDE SEQUENCE [LARGE SCALE GENOMIC DNA]</scope>
    <source>
        <strain evidence="2 3">SDU14</strain>
    </source>
</reference>
<protein>
    <recommendedName>
        <fullName evidence="4">Dickkopf N-terminal cysteine-rich domain-containing protein</fullName>
    </recommendedName>
</protein>
<dbReference type="RefSeq" id="WP_272423587.1">
    <property type="nucleotide sequence ID" value="NZ_JAGTJJ010000013.1"/>
</dbReference>
<dbReference type="EMBL" id="JAGTJJ010000013">
    <property type="protein sequence ID" value="MDC3983300.1"/>
    <property type="molecule type" value="Genomic_DNA"/>
</dbReference>
<evidence type="ECO:0000256" key="1">
    <source>
        <dbReference type="SAM" id="SignalP"/>
    </source>
</evidence>
<organism evidence="2 3">
    <name type="scientific">Polyangium jinanense</name>
    <dbReference type="NCBI Taxonomy" id="2829994"/>
    <lineage>
        <taxon>Bacteria</taxon>
        <taxon>Pseudomonadati</taxon>
        <taxon>Myxococcota</taxon>
        <taxon>Polyangia</taxon>
        <taxon>Polyangiales</taxon>
        <taxon>Polyangiaceae</taxon>
        <taxon>Polyangium</taxon>
    </lineage>
</organism>
<keyword evidence="1" id="KW-0732">Signal</keyword>
<dbReference type="Proteomes" id="UP001151081">
    <property type="component" value="Unassembled WGS sequence"/>
</dbReference>
<keyword evidence="3" id="KW-1185">Reference proteome</keyword>
<dbReference type="PROSITE" id="PS51257">
    <property type="entry name" value="PROKAR_LIPOPROTEIN"/>
    <property type="match status" value="1"/>
</dbReference>
<sequence>MKPSFTRWFVVSVGMLVAWAACVPEPKSVPCSNQGDCEGKNAAFQYCLESRCVECVSDASCGVGNACVDGVCERSCRDGRDCLDGYACTSTRCTRL</sequence>
<evidence type="ECO:0008006" key="4">
    <source>
        <dbReference type="Google" id="ProtNLM"/>
    </source>
</evidence>
<gene>
    <name evidence="2" type="ORF">KEG57_22500</name>
</gene>
<feature type="chain" id="PRO_5040791529" description="Dickkopf N-terminal cysteine-rich domain-containing protein" evidence="1">
    <location>
        <begin position="21"/>
        <end position="96"/>
    </location>
</feature>